<sequence length="128" mass="13735">HRAQRELEAEFAARDRSFIFNAWFESVKAVTFPSAAVPLTKEDIEALARAADDALALIPSTKTRACDSACLEALASKLDAAVATVAGSGAFVRLNYLSPKDAVMDNLEQLGAAAKWPAIQVRESQLTI</sequence>
<dbReference type="OrthoDB" id="360540at2759"/>
<dbReference type="AlphaFoldDB" id="A0A812WJU4"/>
<organism evidence="1 2">
    <name type="scientific">Symbiodinium pilosum</name>
    <name type="common">Dinoflagellate</name>
    <dbReference type="NCBI Taxonomy" id="2952"/>
    <lineage>
        <taxon>Eukaryota</taxon>
        <taxon>Sar</taxon>
        <taxon>Alveolata</taxon>
        <taxon>Dinophyceae</taxon>
        <taxon>Suessiales</taxon>
        <taxon>Symbiodiniaceae</taxon>
        <taxon>Symbiodinium</taxon>
    </lineage>
</organism>
<accession>A0A812WJU4</accession>
<protein>
    <submittedName>
        <fullName evidence="1">Ide protein</fullName>
    </submittedName>
</protein>
<keyword evidence="2" id="KW-1185">Reference proteome</keyword>
<dbReference type="Proteomes" id="UP000649617">
    <property type="component" value="Unassembled WGS sequence"/>
</dbReference>
<reference evidence="1" key="1">
    <citation type="submission" date="2021-02" db="EMBL/GenBank/DDBJ databases">
        <authorList>
            <person name="Dougan E. K."/>
            <person name="Rhodes N."/>
            <person name="Thang M."/>
            <person name="Chan C."/>
        </authorList>
    </citation>
    <scope>NUCLEOTIDE SEQUENCE</scope>
</reference>
<feature type="non-terminal residue" evidence="1">
    <location>
        <position position="1"/>
    </location>
</feature>
<gene>
    <name evidence="1" type="primary">Ide</name>
    <name evidence="1" type="ORF">SPIL2461_LOCUS18705</name>
</gene>
<comment type="caution">
    <text evidence="1">The sequence shown here is derived from an EMBL/GenBank/DDBJ whole genome shotgun (WGS) entry which is preliminary data.</text>
</comment>
<proteinExistence type="predicted"/>
<evidence type="ECO:0000313" key="2">
    <source>
        <dbReference type="Proteomes" id="UP000649617"/>
    </source>
</evidence>
<dbReference type="EMBL" id="CAJNIZ010044004">
    <property type="protein sequence ID" value="CAE7675265.1"/>
    <property type="molecule type" value="Genomic_DNA"/>
</dbReference>
<name>A0A812WJU4_SYMPI</name>
<evidence type="ECO:0000313" key="1">
    <source>
        <dbReference type="EMBL" id="CAE7675265.1"/>
    </source>
</evidence>